<accession>A0ABS8WK29</accession>
<proteinExistence type="predicted"/>
<reference evidence="1 2" key="1">
    <citation type="journal article" date="2021" name="BMC Genomics">
        <title>Datura genome reveals duplications of psychoactive alkaloid biosynthetic genes and high mutation rate following tissue culture.</title>
        <authorList>
            <person name="Rajewski A."/>
            <person name="Carter-House D."/>
            <person name="Stajich J."/>
            <person name="Litt A."/>
        </authorList>
    </citation>
    <scope>NUCLEOTIDE SEQUENCE [LARGE SCALE GENOMIC DNA]</scope>
    <source>
        <strain evidence="1">AR-01</strain>
    </source>
</reference>
<evidence type="ECO:0000313" key="1">
    <source>
        <dbReference type="EMBL" id="MCE3049832.1"/>
    </source>
</evidence>
<evidence type="ECO:0000313" key="2">
    <source>
        <dbReference type="Proteomes" id="UP000823775"/>
    </source>
</evidence>
<dbReference type="Proteomes" id="UP000823775">
    <property type="component" value="Unassembled WGS sequence"/>
</dbReference>
<sequence length="58" mass="6310">MPEQSCDLPALWDFTGHDLWSTCETPTLSSGLKPQTRIYASACILPGLSSGSWIKQPS</sequence>
<keyword evidence="2" id="KW-1185">Reference proteome</keyword>
<dbReference type="EMBL" id="JACEIK010007174">
    <property type="protein sequence ID" value="MCE3049832.1"/>
    <property type="molecule type" value="Genomic_DNA"/>
</dbReference>
<gene>
    <name evidence="1" type="ORF">HAX54_045877</name>
</gene>
<organism evidence="1 2">
    <name type="scientific">Datura stramonium</name>
    <name type="common">Jimsonweed</name>
    <name type="synonym">Common thornapple</name>
    <dbReference type="NCBI Taxonomy" id="4076"/>
    <lineage>
        <taxon>Eukaryota</taxon>
        <taxon>Viridiplantae</taxon>
        <taxon>Streptophyta</taxon>
        <taxon>Embryophyta</taxon>
        <taxon>Tracheophyta</taxon>
        <taxon>Spermatophyta</taxon>
        <taxon>Magnoliopsida</taxon>
        <taxon>eudicotyledons</taxon>
        <taxon>Gunneridae</taxon>
        <taxon>Pentapetalae</taxon>
        <taxon>asterids</taxon>
        <taxon>lamiids</taxon>
        <taxon>Solanales</taxon>
        <taxon>Solanaceae</taxon>
        <taxon>Solanoideae</taxon>
        <taxon>Datureae</taxon>
        <taxon>Datura</taxon>
    </lineage>
</organism>
<name>A0ABS8WK29_DATST</name>
<feature type="non-terminal residue" evidence="1">
    <location>
        <position position="58"/>
    </location>
</feature>
<protein>
    <submittedName>
        <fullName evidence="1">Uncharacterized protein</fullName>
    </submittedName>
</protein>
<comment type="caution">
    <text evidence="1">The sequence shown here is derived from an EMBL/GenBank/DDBJ whole genome shotgun (WGS) entry which is preliminary data.</text>
</comment>